<accession>A0ACB9QEW4</accession>
<organism evidence="1 2">
    <name type="scientific">Melastoma candidum</name>
    <dbReference type="NCBI Taxonomy" id="119954"/>
    <lineage>
        <taxon>Eukaryota</taxon>
        <taxon>Viridiplantae</taxon>
        <taxon>Streptophyta</taxon>
        <taxon>Embryophyta</taxon>
        <taxon>Tracheophyta</taxon>
        <taxon>Spermatophyta</taxon>
        <taxon>Magnoliopsida</taxon>
        <taxon>eudicotyledons</taxon>
        <taxon>Gunneridae</taxon>
        <taxon>Pentapetalae</taxon>
        <taxon>rosids</taxon>
        <taxon>malvids</taxon>
        <taxon>Myrtales</taxon>
        <taxon>Melastomataceae</taxon>
        <taxon>Melastomatoideae</taxon>
        <taxon>Melastomateae</taxon>
        <taxon>Melastoma</taxon>
    </lineage>
</organism>
<name>A0ACB9QEW4_9MYRT</name>
<gene>
    <name evidence="1" type="ORF">MLD38_021043</name>
</gene>
<proteinExistence type="predicted"/>
<reference evidence="2" key="1">
    <citation type="journal article" date="2023" name="Front. Plant Sci.">
        <title>Chromosomal-level genome assembly of Melastoma candidum provides insights into trichome evolution.</title>
        <authorList>
            <person name="Zhong Y."/>
            <person name="Wu W."/>
            <person name="Sun C."/>
            <person name="Zou P."/>
            <person name="Liu Y."/>
            <person name="Dai S."/>
            <person name="Zhou R."/>
        </authorList>
    </citation>
    <scope>NUCLEOTIDE SEQUENCE [LARGE SCALE GENOMIC DNA]</scope>
</reference>
<keyword evidence="2" id="KW-1185">Reference proteome</keyword>
<protein>
    <submittedName>
        <fullName evidence="1">Uncharacterized protein</fullName>
    </submittedName>
</protein>
<dbReference type="EMBL" id="CM042885">
    <property type="protein sequence ID" value="KAI4365021.1"/>
    <property type="molecule type" value="Genomic_DNA"/>
</dbReference>
<evidence type="ECO:0000313" key="1">
    <source>
        <dbReference type="EMBL" id="KAI4365021.1"/>
    </source>
</evidence>
<dbReference type="Proteomes" id="UP001057402">
    <property type="component" value="Chromosome 6"/>
</dbReference>
<comment type="caution">
    <text evidence="1">The sequence shown here is derived from an EMBL/GenBank/DDBJ whole genome shotgun (WGS) entry which is preliminary data.</text>
</comment>
<sequence length="276" mass="30663">MADPKVTKMVMKVDLQCYKCYRKIKKVLCCCPQIRDQVYDEKQNTVTITVVCCSPEKIMERIACKAGDTVESIEILPDKPKDPEKPKPVEKPKEPEKKEPEKPKPADKPVEPEKKKEPEKPKPAEKPKDPEKPKEPEKKKEPEKPKPVEPLKEAAKPPEQAPPPAPAPKAPAPTPAPAPAPKMQEPALALAPTLLDPVAQGYPQLTPTGQVPMYPTGMCCCCHEGGPCYHGYGQAPMWYNGYTQPAAYNFPDRNQGYYVNRCDYISEENASGCSIM</sequence>
<evidence type="ECO:0000313" key="2">
    <source>
        <dbReference type="Proteomes" id="UP001057402"/>
    </source>
</evidence>